<evidence type="ECO:0000313" key="1">
    <source>
        <dbReference type="EMBL" id="KKM92532.1"/>
    </source>
</evidence>
<protein>
    <submittedName>
        <fullName evidence="1">Uncharacterized protein</fullName>
    </submittedName>
</protein>
<reference evidence="1" key="1">
    <citation type="journal article" date="2015" name="Nature">
        <title>Complex archaea that bridge the gap between prokaryotes and eukaryotes.</title>
        <authorList>
            <person name="Spang A."/>
            <person name="Saw J.H."/>
            <person name="Jorgensen S.L."/>
            <person name="Zaremba-Niedzwiedzka K."/>
            <person name="Martijn J."/>
            <person name="Lind A.E."/>
            <person name="van Eijk R."/>
            <person name="Schleper C."/>
            <person name="Guy L."/>
            <person name="Ettema T.J."/>
        </authorList>
    </citation>
    <scope>NUCLEOTIDE SEQUENCE</scope>
</reference>
<dbReference type="AlphaFoldDB" id="A0A0F9PGT7"/>
<sequence>MDTKSMDDNEGKFGDWVYCEKCRKCPKCSNKNLVHRIWDPHCGGYTDWQYKCIECEHVWWIDGPDS</sequence>
<organism evidence="1">
    <name type="scientific">marine sediment metagenome</name>
    <dbReference type="NCBI Taxonomy" id="412755"/>
    <lineage>
        <taxon>unclassified sequences</taxon>
        <taxon>metagenomes</taxon>
        <taxon>ecological metagenomes</taxon>
    </lineage>
</organism>
<gene>
    <name evidence="1" type="ORF">LCGC14_1217610</name>
</gene>
<accession>A0A0F9PGT7</accession>
<name>A0A0F9PGT7_9ZZZZ</name>
<dbReference type="EMBL" id="LAZR01006381">
    <property type="protein sequence ID" value="KKM92532.1"/>
    <property type="molecule type" value="Genomic_DNA"/>
</dbReference>
<proteinExistence type="predicted"/>
<comment type="caution">
    <text evidence="1">The sequence shown here is derived from an EMBL/GenBank/DDBJ whole genome shotgun (WGS) entry which is preliminary data.</text>
</comment>